<evidence type="ECO:0000259" key="3">
    <source>
        <dbReference type="Pfam" id="PF08308"/>
    </source>
</evidence>
<evidence type="ECO:0000313" key="4">
    <source>
        <dbReference type="EMBL" id="SFR62110.1"/>
    </source>
</evidence>
<dbReference type="AlphaFoldDB" id="A0A1I6I6U2"/>
<dbReference type="Pfam" id="PF08308">
    <property type="entry name" value="PEGA"/>
    <property type="match status" value="1"/>
</dbReference>
<dbReference type="PROSITE" id="PS51257">
    <property type="entry name" value="PROKAR_LIPOPROTEIN"/>
    <property type="match status" value="1"/>
</dbReference>
<protein>
    <submittedName>
        <fullName evidence="4">PEGA domain-containing protein</fullName>
    </submittedName>
</protein>
<accession>A0A1I6I6U2</accession>
<evidence type="ECO:0000256" key="1">
    <source>
        <dbReference type="SAM" id="MobiDB-lite"/>
    </source>
</evidence>
<evidence type="ECO:0000313" key="5">
    <source>
        <dbReference type="Proteomes" id="UP000199659"/>
    </source>
</evidence>
<dbReference type="STRING" id="37658.SAMN05661086_00448"/>
<dbReference type="OrthoDB" id="9769893at2"/>
<dbReference type="RefSeq" id="WP_092559077.1">
    <property type="nucleotide sequence ID" value="NZ_FOYZ01000002.1"/>
</dbReference>
<reference evidence="4 5" key="1">
    <citation type="submission" date="2016-10" db="EMBL/GenBank/DDBJ databases">
        <authorList>
            <person name="de Groot N.N."/>
        </authorList>
    </citation>
    <scope>NUCLEOTIDE SEQUENCE [LARGE SCALE GENOMIC DNA]</scope>
    <source>
        <strain evidence="4 5">743A</strain>
    </source>
</reference>
<dbReference type="Proteomes" id="UP000199659">
    <property type="component" value="Unassembled WGS sequence"/>
</dbReference>
<feature type="chain" id="PRO_5039428442" evidence="2">
    <location>
        <begin position="26"/>
        <end position="461"/>
    </location>
</feature>
<proteinExistence type="predicted"/>
<gene>
    <name evidence="4" type="ORF">SAMN05661086_00448</name>
</gene>
<keyword evidence="5" id="KW-1185">Reference proteome</keyword>
<feature type="domain" description="PEGA" evidence="3">
    <location>
        <begin position="400"/>
        <end position="446"/>
    </location>
</feature>
<feature type="signal peptide" evidence="2">
    <location>
        <begin position="1"/>
        <end position="25"/>
    </location>
</feature>
<sequence length="461" mass="51232">MIRQGKIMQYAVLLIITMAAMSALAGCRKENISNQYQVSDREGTAVNHKSEIAAVVREIDLDAQAITVLDTAFFEDITLSYNGGADIRNKYNEIISISTVSVGEIVEVEYDENKSKLKSLKISEDAWEYQGVNKFSFDKTKKSMKIANKKYQYTDNLLIFSEGEEIPLIDVSEKDELTVRGMDGDILSIVVTEGHGFVRLTGYDSFLGGTLEIGYREILPVTENMMVVVREGTYKLTMTNGELVGTKSISVIRDKEITVDMSEFIIPAERIGEVEFLITPDGADLYINNILTDYSEPVKLNYGEHKIKVSLSGYEDFYGIMIVGEASQRIELNLAAEEPAEADDDILITIEGDEDEDTSLDWDTDSVSEAEANEAEESDTEASSTTEKVDSLHKVTVKAPEGVEVYLDGTYKGISPVSFTKTIGKYTIMLKKEGYVSKSYSVDFADDSEDVFLSFPALLEE</sequence>
<organism evidence="4 5">
    <name type="scientific">Anaeromicropila populeti</name>
    <dbReference type="NCBI Taxonomy" id="37658"/>
    <lineage>
        <taxon>Bacteria</taxon>
        <taxon>Bacillati</taxon>
        <taxon>Bacillota</taxon>
        <taxon>Clostridia</taxon>
        <taxon>Lachnospirales</taxon>
        <taxon>Lachnospiraceae</taxon>
        <taxon>Anaeromicropila</taxon>
    </lineage>
</organism>
<feature type="compositionally biased region" description="Acidic residues" evidence="1">
    <location>
        <begin position="353"/>
        <end position="380"/>
    </location>
</feature>
<name>A0A1I6I6U2_9FIRM</name>
<dbReference type="EMBL" id="FOYZ01000002">
    <property type="protein sequence ID" value="SFR62110.1"/>
    <property type="molecule type" value="Genomic_DNA"/>
</dbReference>
<evidence type="ECO:0000256" key="2">
    <source>
        <dbReference type="SAM" id="SignalP"/>
    </source>
</evidence>
<feature type="region of interest" description="Disordered" evidence="1">
    <location>
        <begin position="353"/>
        <end position="391"/>
    </location>
</feature>
<dbReference type="InterPro" id="IPR013229">
    <property type="entry name" value="PEGA"/>
</dbReference>
<keyword evidence="2" id="KW-0732">Signal</keyword>